<evidence type="ECO:0000256" key="1">
    <source>
        <dbReference type="ARBA" id="ARBA00004196"/>
    </source>
</evidence>
<accession>A0A3N4D1F4</accession>
<dbReference type="PANTHER" id="PTHR46847">
    <property type="entry name" value="D-ALLOSE-BINDING PERIPLASMIC PROTEIN-RELATED"/>
    <property type="match status" value="1"/>
</dbReference>
<dbReference type="GO" id="GO:0030313">
    <property type="term" value="C:cell envelope"/>
    <property type="evidence" value="ECO:0007669"/>
    <property type="project" value="UniProtKB-SubCell"/>
</dbReference>
<proteinExistence type="inferred from homology"/>
<dbReference type="InterPro" id="IPR028082">
    <property type="entry name" value="Peripla_BP_I"/>
</dbReference>
<dbReference type="EMBL" id="CP072385">
    <property type="protein sequence ID" value="QUC11007.1"/>
    <property type="molecule type" value="Genomic_DNA"/>
</dbReference>
<comment type="similarity">
    <text evidence="2">Belongs to the bacterial solute-binding protein 2 family.</text>
</comment>
<dbReference type="PROSITE" id="PS51257">
    <property type="entry name" value="PROKAR_LIPOPROTEIN"/>
    <property type="match status" value="1"/>
</dbReference>
<evidence type="ECO:0000256" key="3">
    <source>
        <dbReference type="ARBA" id="ARBA00022729"/>
    </source>
</evidence>
<protein>
    <submittedName>
        <fullName evidence="7">D-ribose-binding periplasmic protein</fullName>
    </submittedName>
    <submittedName>
        <fullName evidence="6">Sugar ABC transporter substrate-binding protein</fullName>
    </submittedName>
</protein>
<dbReference type="CDD" id="cd01536">
    <property type="entry name" value="PBP1_ABC_sugar_binding-like"/>
    <property type="match status" value="1"/>
</dbReference>
<keyword evidence="3 4" id="KW-0732">Signal</keyword>
<comment type="subcellular location">
    <subcellularLocation>
        <location evidence="1">Cell envelope</location>
    </subcellularLocation>
</comment>
<feature type="chain" id="PRO_5043184861" evidence="4">
    <location>
        <begin position="26"/>
        <end position="316"/>
    </location>
</feature>
<dbReference type="Proteomes" id="UP000677180">
    <property type="component" value="Chromosome"/>
</dbReference>
<evidence type="ECO:0000256" key="2">
    <source>
        <dbReference type="ARBA" id="ARBA00007639"/>
    </source>
</evidence>
<feature type="signal peptide" evidence="4">
    <location>
        <begin position="1"/>
        <end position="25"/>
    </location>
</feature>
<dbReference type="EMBL" id="LR134406">
    <property type="protein sequence ID" value="VEH68916.1"/>
    <property type="molecule type" value="Genomic_DNA"/>
</dbReference>
<dbReference type="OMA" id="FARDKGQ"/>
<dbReference type="GO" id="GO:0030246">
    <property type="term" value="F:carbohydrate binding"/>
    <property type="evidence" value="ECO:0007669"/>
    <property type="project" value="UniProtKB-ARBA"/>
</dbReference>
<reference evidence="7 8" key="1">
    <citation type="submission" date="2018-12" db="EMBL/GenBank/DDBJ databases">
        <authorList>
            <consortium name="Pathogen Informatics"/>
        </authorList>
    </citation>
    <scope>NUCLEOTIDE SEQUENCE [LARGE SCALE GENOMIC DNA]</scope>
    <source>
        <strain evidence="7 8">NCTC12967</strain>
    </source>
</reference>
<reference evidence="6" key="2">
    <citation type="submission" date="2021-03" db="EMBL/GenBank/DDBJ databases">
        <title>Human Oral Microbial Genomes.</title>
        <authorList>
            <person name="Johnston C.D."/>
            <person name="Chen T."/>
            <person name="Dewhirst F.E."/>
        </authorList>
    </citation>
    <scope>NUCLEOTIDE SEQUENCE</scope>
    <source>
        <strain evidence="6">F0714</strain>
    </source>
</reference>
<name>A0A3N4D1F4_9ACTN</name>
<evidence type="ECO:0000313" key="8">
    <source>
        <dbReference type="Proteomes" id="UP000273044"/>
    </source>
</evidence>
<dbReference type="GeneID" id="64405681"/>
<dbReference type="Proteomes" id="UP000273044">
    <property type="component" value="Chromosome"/>
</dbReference>
<dbReference type="Gene3D" id="3.40.50.2300">
    <property type="match status" value="2"/>
</dbReference>
<dbReference type="AlphaFoldDB" id="A0A3N4D1F4"/>
<dbReference type="PANTHER" id="PTHR46847:SF1">
    <property type="entry name" value="D-ALLOSE-BINDING PERIPLASMIC PROTEIN-RELATED"/>
    <property type="match status" value="1"/>
</dbReference>
<evidence type="ECO:0000259" key="5">
    <source>
        <dbReference type="Pfam" id="PF13407"/>
    </source>
</evidence>
<evidence type="ECO:0000313" key="6">
    <source>
        <dbReference type="EMBL" id="QUC11007.1"/>
    </source>
</evidence>
<gene>
    <name evidence="7" type="primary">rbsB</name>
    <name evidence="6" type="ORF">J5A53_14815</name>
    <name evidence="7" type="ORF">NCTC12967_00178</name>
</gene>
<dbReference type="RefSeq" id="WP_014845316.1">
    <property type="nucleotide sequence ID" value="NZ_CAURRE010000047.1"/>
</dbReference>
<keyword evidence="8" id="KW-1185">Reference proteome</keyword>
<feature type="domain" description="Periplasmic binding protein" evidence="5">
    <location>
        <begin position="32"/>
        <end position="294"/>
    </location>
</feature>
<organism evidence="7 8">
    <name type="scientific">Arachnia propionica</name>
    <dbReference type="NCBI Taxonomy" id="1750"/>
    <lineage>
        <taxon>Bacteria</taxon>
        <taxon>Bacillati</taxon>
        <taxon>Actinomycetota</taxon>
        <taxon>Actinomycetes</taxon>
        <taxon>Propionibacteriales</taxon>
        <taxon>Propionibacteriaceae</taxon>
        <taxon>Arachnia</taxon>
    </lineage>
</organism>
<evidence type="ECO:0000313" key="7">
    <source>
        <dbReference type="EMBL" id="VEH68916.1"/>
    </source>
</evidence>
<dbReference type="Pfam" id="PF13407">
    <property type="entry name" value="Peripla_BP_4"/>
    <property type="match status" value="1"/>
</dbReference>
<dbReference type="SUPFAM" id="SSF53822">
    <property type="entry name" value="Periplasmic binding protein-like I"/>
    <property type="match status" value="1"/>
</dbReference>
<sequence length="316" mass="33395">MRKFVTFLLAVAVLAAVGCAGSSRSEDGVTRIAYIVKAMTDEFWIDMKKGAEEYAAANGIELSFQSPEKETDVERQIQMVENALVSKADVIILSAADSQALIPAIVRANEAGVPVILVNDTIEPEALETYGGHVATYVGIDQYAAAKLAGEDAVARHPEGGNVVLLEGIAGVSALQQRLDGFKDQVAANPKFKIVASQTANNDRHQAFNVMQNILQSNPDVDVVWAINAEMGQGAVQAIQQSGTTRRIAVYDFDASSDDIAAIRAGTLVGSVAQYPKLQAEGAINAALDAMAGKNLPAHTVTKAELITAANVDTLE</sequence>
<dbReference type="InterPro" id="IPR025997">
    <property type="entry name" value="SBP_2_dom"/>
</dbReference>
<dbReference type="OrthoDB" id="9813037at2"/>
<evidence type="ECO:0000256" key="4">
    <source>
        <dbReference type="SAM" id="SignalP"/>
    </source>
</evidence>